<dbReference type="PANTHER" id="PTHR43762:SF1">
    <property type="entry name" value="D-ARABINONO-1,4-LACTONE OXIDASE"/>
    <property type="match status" value="1"/>
</dbReference>
<dbReference type="InterPro" id="IPR016164">
    <property type="entry name" value="FAD-linked_Oxase-like_C"/>
</dbReference>
<dbReference type="InterPro" id="IPR016170">
    <property type="entry name" value="Cytok_DH_C_sf"/>
</dbReference>
<dbReference type="InterPro" id="IPR016171">
    <property type="entry name" value="Vanillyl_alc_oxidase_C-sub2"/>
</dbReference>
<keyword evidence="2" id="KW-0274">FAD</keyword>
<proteinExistence type="predicted"/>
<dbReference type="Gene3D" id="3.30.465.10">
    <property type="match status" value="1"/>
</dbReference>
<dbReference type="InterPro" id="IPR036318">
    <property type="entry name" value="FAD-bd_PCMH-like_sf"/>
</dbReference>
<accession>A0ABP6ZNK2</accession>
<gene>
    <name evidence="5" type="ORF">GCM10022236_15440</name>
</gene>
<evidence type="ECO:0000313" key="5">
    <source>
        <dbReference type="EMBL" id="GAA3614437.1"/>
    </source>
</evidence>
<feature type="domain" description="FAD-binding PCMH-type" evidence="4">
    <location>
        <begin position="130"/>
        <end position="334"/>
    </location>
</feature>
<evidence type="ECO:0000256" key="1">
    <source>
        <dbReference type="ARBA" id="ARBA00022630"/>
    </source>
</evidence>
<dbReference type="PANTHER" id="PTHR43762">
    <property type="entry name" value="L-GULONOLACTONE OXIDASE"/>
    <property type="match status" value="1"/>
</dbReference>
<keyword evidence="1" id="KW-0285">Flavoprotein</keyword>
<evidence type="ECO:0000313" key="6">
    <source>
        <dbReference type="Proteomes" id="UP001501490"/>
    </source>
</evidence>
<dbReference type="PROSITE" id="PS51387">
    <property type="entry name" value="FAD_PCMH"/>
    <property type="match status" value="1"/>
</dbReference>
<dbReference type="Proteomes" id="UP001501490">
    <property type="component" value="Unassembled WGS sequence"/>
</dbReference>
<dbReference type="InterPro" id="IPR016167">
    <property type="entry name" value="FAD-bd_PCMH_sub1"/>
</dbReference>
<dbReference type="Pfam" id="PF09129">
    <property type="entry name" value="Chol_subst-bind"/>
    <property type="match status" value="1"/>
</dbReference>
<dbReference type="InterPro" id="IPR015213">
    <property type="entry name" value="Cholesterol_OX_subst-bd"/>
</dbReference>
<reference evidence="6" key="1">
    <citation type="journal article" date="2019" name="Int. J. Syst. Evol. Microbiol.">
        <title>The Global Catalogue of Microorganisms (GCM) 10K type strain sequencing project: providing services to taxonomists for standard genome sequencing and annotation.</title>
        <authorList>
            <consortium name="The Broad Institute Genomics Platform"/>
            <consortium name="The Broad Institute Genome Sequencing Center for Infectious Disease"/>
            <person name="Wu L."/>
            <person name="Ma J."/>
        </authorList>
    </citation>
    <scope>NUCLEOTIDE SEQUENCE [LARGE SCALE GENOMIC DNA]</scope>
    <source>
        <strain evidence="6">JCM 16929</strain>
    </source>
</reference>
<dbReference type="InterPro" id="IPR010031">
    <property type="entry name" value="FAD_lactone_oxidase-like"/>
</dbReference>
<dbReference type="RefSeq" id="WP_344803058.1">
    <property type="nucleotide sequence ID" value="NZ_BAABAB010000010.1"/>
</dbReference>
<dbReference type="Gene3D" id="3.40.462.10">
    <property type="entry name" value="FAD-linked oxidases, C-terminal domain"/>
    <property type="match status" value="1"/>
</dbReference>
<dbReference type="Pfam" id="PF01565">
    <property type="entry name" value="FAD_binding_4"/>
    <property type="match status" value="1"/>
</dbReference>
<dbReference type="EMBL" id="BAABAB010000010">
    <property type="protein sequence ID" value="GAA3614437.1"/>
    <property type="molecule type" value="Genomic_DNA"/>
</dbReference>
<evidence type="ECO:0000256" key="3">
    <source>
        <dbReference type="ARBA" id="ARBA00023002"/>
    </source>
</evidence>
<evidence type="ECO:0000256" key="2">
    <source>
        <dbReference type="ARBA" id="ARBA00022827"/>
    </source>
</evidence>
<name>A0ABP6ZNK2_9ACTN</name>
<dbReference type="SUPFAM" id="SSF56176">
    <property type="entry name" value="FAD-binding/transporter-associated domain-like"/>
    <property type="match status" value="1"/>
</dbReference>
<protein>
    <submittedName>
        <fullName evidence="5">Cholesterol oxidase substrate-binding domain-containing protein</fullName>
    </submittedName>
</protein>
<organism evidence="5 6">
    <name type="scientific">Microlunatus ginsengisoli</name>
    <dbReference type="NCBI Taxonomy" id="363863"/>
    <lineage>
        <taxon>Bacteria</taxon>
        <taxon>Bacillati</taxon>
        <taxon>Actinomycetota</taxon>
        <taxon>Actinomycetes</taxon>
        <taxon>Propionibacteriales</taxon>
        <taxon>Propionibacteriaceae</taxon>
        <taxon>Microlunatus</taxon>
    </lineage>
</organism>
<dbReference type="InterPro" id="IPR016166">
    <property type="entry name" value="FAD-bd_PCMH"/>
</dbReference>
<evidence type="ECO:0000259" key="4">
    <source>
        <dbReference type="PROSITE" id="PS51387"/>
    </source>
</evidence>
<sequence>MIAAQRICLANSAWVTFDFSAVSGPFVSPPVTLMKWQSSTYDLAQLPCPEGSVFSPQLIAEADGRSQPPPPPEPVVLTMNNQTAKYEATGTVWTWVVTPQGVDPPSGRPDLPDFPTDVPLNLLPYRNWDQQITAAAVPTCAPRTPDDVAAVCTWAHNHGYRVRPRGVAHGWSPFTLPTQPDTRPILLIDLTKGFASTQLLAASDGLPTRVRAGTGVTMLALLEFLEQQEGGHGSAPGFAFPHTPAPGDLTLGGTLAIGAHGTAVPTPPEDAFAASYGSISNQVLDLTVVCTDPSNPSAGYQVKTIERGDPECKALLTHLGRCLVLGATLQVIDNYNLRCQSITDLPGTTIFAAPQPGAPTPPNSFAQFLQSNGRVEVIWFPFSDNPWLHLWQVAPTKPASSIAVDAPYNYPFADHVPDELQHFIALVLNGEPWFTPMIGQTAARITANGLDGKNWAGISGTYPVSRDIWGPSKNTLLYIQDTTLRVTANGYAIHIRRDAVQQTVHDLTTMFNNLLSAYASLRSYPVNSALELRVTALDDPIGVGVAGAESPVISALSMDDTDRTNGWDTAVWFDVLTIPGTTDSNAFYHELEQQLLAHFTGAIGRVLPEWSKGWAYTADSGPWTDATFIAYVRNALTEGRSSADTWAYESSVLAAHDAGGIFTNSFLDQLFAASLDGASSNASP</sequence>
<dbReference type="Gene3D" id="3.30.43.10">
    <property type="entry name" value="Uridine Diphospho-n-acetylenolpyruvylglucosamine Reductase, domain 2"/>
    <property type="match status" value="1"/>
</dbReference>
<comment type="caution">
    <text evidence="5">The sequence shown here is derived from an EMBL/GenBank/DDBJ whole genome shotgun (WGS) entry which is preliminary data.</text>
</comment>
<dbReference type="InterPro" id="IPR016169">
    <property type="entry name" value="FAD-bd_PCMH_sub2"/>
</dbReference>
<dbReference type="InterPro" id="IPR006094">
    <property type="entry name" value="Oxid_FAD_bind_N"/>
</dbReference>
<dbReference type="Gene3D" id="1.10.45.10">
    <property type="entry name" value="Vanillyl-alcohol Oxidase, Chain A, domain 4"/>
    <property type="match status" value="1"/>
</dbReference>
<keyword evidence="6" id="KW-1185">Reference proteome</keyword>
<dbReference type="SUPFAM" id="SSF55103">
    <property type="entry name" value="FAD-linked oxidases, C-terminal domain"/>
    <property type="match status" value="1"/>
</dbReference>
<keyword evidence="3" id="KW-0560">Oxidoreductase</keyword>